<name>A0A510E722_9CREN</name>
<keyword evidence="5 7" id="KW-1133">Transmembrane helix</keyword>
<gene>
    <name evidence="9" type="ORF">IC007_2833</name>
</gene>
<dbReference type="PROSITE" id="PS50156">
    <property type="entry name" value="SSD"/>
    <property type="match status" value="1"/>
</dbReference>
<feature type="transmembrane region" description="Helical" evidence="7">
    <location>
        <begin position="782"/>
        <end position="804"/>
    </location>
</feature>
<dbReference type="PANTHER" id="PTHR33406:SF6">
    <property type="entry name" value="MEMBRANE PROTEIN YDGH-RELATED"/>
    <property type="match status" value="1"/>
</dbReference>
<feature type="domain" description="SSD" evidence="8">
    <location>
        <begin position="709"/>
        <end position="840"/>
    </location>
</feature>
<feature type="transmembrane region" description="Helical" evidence="7">
    <location>
        <begin position="392"/>
        <end position="411"/>
    </location>
</feature>
<feature type="transmembrane region" description="Helical" evidence="7">
    <location>
        <begin position="684"/>
        <end position="704"/>
    </location>
</feature>
<keyword evidence="4 7" id="KW-0812">Transmembrane</keyword>
<feature type="transmembrane region" description="Helical" evidence="7">
    <location>
        <begin position="332"/>
        <end position="350"/>
    </location>
</feature>
<feature type="transmembrane region" description="Helical" evidence="7">
    <location>
        <begin position="432"/>
        <end position="453"/>
    </location>
</feature>
<dbReference type="EMBL" id="AP018930">
    <property type="protein sequence ID" value="BBG28277.1"/>
    <property type="molecule type" value="Genomic_DNA"/>
</dbReference>
<evidence type="ECO:0000259" key="8">
    <source>
        <dbReference type="PROSITE" id="PS50156"/>
    </source>
</evidence>
<dbReference type="InterPro" id="IPR050545">
    <property type="entry name" value="Mycobact_MmpL"/>
</dbReference>
<accession>A0A510E722</accession>
<evidence type="ECO:0000256" key="2">
    <source>
        <dbReference type="ARBA" id="ARBA00010157"/>
    </source>
</evidence>
<feature type="transmembrane region" description="Helical" evidence="7">
    <location>
        <begin position="459"/>
        <end position="482"/>
    </location>
</feature>
<dbReference type="SUPFAM" id="SSF82866">
    <property type="entry name" value="Multidrug efflux transporter AcrB transmembrane domain"/>
    <property type="match status" value="2"/>
</dbReference>
<comment type="subcellular location">
    <subcellularLocation>
        <location evidence="1">Cell membrane</location>
        <topology evidence="1">Multi-pass membrane protein</topology>
    </subcellularLocation>
</comment>
<evidence type="ECO:0000313" key="9">
    <source>
        <dbReference type="EMBL" id="BBG28277.1"/>
    </source>
</evidence>
<evidence type="ECO:0000256" key="6">
    <source>
        <dbReference type="ARBA" id="ARBA00023136"/>
    </source>
</evidence>
<proteinExistence type="inferred from homology"/>
<keyword evidence="6 7" id="KW-0472">Membrane</keyword>
<feature type="transmembrane region" description="Helical" evidence="7">
    <location>
        <begin position="711"/>
        <end position="734"/>
    </location>
</feature>
<evidence type="ECO:0000256" key="7">
    <source>
        <dbReference type="SAM" id="Phobius"/>
    </source>
</evidence>
<dbReference type="InterPro" id="IPR004869">
    <property type="entry name" value="MMPL_dom"/>
</dbReference>
<feature type="transmembrane region" description="Helical" evidence="7">
    <location>
        <begin position="357"/>
        <end position="380"/>
    </location>
</feature>
<organism evidence="9 10">
    <name type="scientific">Sulfuracidifex tepidarius</name>
    <dbReference type="NCBI Taxonomy" id="1294262"/>
    <lineage>
        <taxon>Archaea</taxon>
        <taxon>Thermoproteota</taxon>
        <taxon>Thermoprotei</taxon>
        <taxon>Sulfolobales</taxon>
        <taxon>Sulfolobaceae</taxon>
        <taxon>Sulfuracidifex</taxon>
    </lineage>
</organism>
<dbReference type="AlphaFoldDB" id="A0A510E722"/>
<comment type="similarity">
    <text evidence="2">Belongs to the resistance-nodulation-cell division (RND) (TC 2.A.6) family. MmpL subfamily.</text>
</comment>
<protein>
    <recommendedName>
        <fullName evidence="8">SSD domain-containing protein</fullName>
    </recommendedName>
</protein>
<dbReference type="InterPro" id="IPR000731">
    <property type="entry name" value="SSD"/>
</dbReference>
<evidence type="ECO:0000313" key="10">
    <source>
        <dbReference type="Proteomes" id="UP000325030"/>
    </source>
</evidence>
<evidence type="ECO:0000256" key="5">
    <source>
        <dbReference type="ARBA" id="ARBA00022989"/>
    </source>
</evidence>
<evidence type="ECO:0000256" key="3">
    <source>
        <dbReference type="ARBA" id="ARBA00022475"/>
    </source>
</evidence>
<keyword evidence="3" id="KW-1003">Cell membrane</keyword>
<dbReference type="Proteomes" id="UP000325030">
    <property type="component" value="Chromosome"/>
</dbReference>
<evidence type="ECO:0000256" key="1">
    <source>
        <dbReference type="ARBA" id="ARBA00004651"/>
    </source>
</evidence>
<dbReference type="GO" id="GO:0005886">
    <property type="term" value="C:plasma membrane"/>
    <property type="evidence" value="ECO:0007669"/>
    <property type="project" value="UniProtKB-SubCell"/>
</dbReference>
<dbReference type="Gene3D" id="1.20.1640.10">
    <property type="entry name" value="Multidrug efflux transporter AcrB transmembrane domain"/>
    <property type="match status" value="2"/>
</dbReference>
<dbReference type="Pfam" id="PF03176">
    <property type="entry name" value="MMPL"/>
    <property type="match status" value="2"/>
</dbReference>
<dbReference type="RefSeq" id="WP_149565102.1">
    <property type="nucleotide sequence ID" value="NZ_AP018930.1"/>
</dbReference>
<dbReference type="PANTHER" id="PTHR33406">
    <property type="entry name" value="MEMBRANE PROTEIN MJ1562-RELATED"/>
    <property type="match status" value="1"/>
</dbReference>
<dbReference type="GeneID" id="41719100"/>
<sequence length="850" mass="92518">MHAKARVLIWVIVISLSLVLASQSSNHLSYNQNYTLPSYFQSVKAQDLLNKNFPSGSANNSIDIALINATPFDNYIVSQKILQVKGVENATSVANVYIDYATALGKIANQTGDLLNDSAYALYYFPSHFIKYYIESNNSQTSLLKASKGLPEEVKVSNYTVNFTEFYSSFAKLFVTEYKSTGNVTLSYTLAFKGSLKNVNPIGLVALKYLNSSDYTNISSIAVSVSKETGISEKDVCFLIFKPINANNPLLYEVITPPSSLISQYVAHNVSVVFVYTSYSPGFSFKNGTYPDGIISNEVQSAIGSVFHGKFYVTGTAPIIQELSSSEGSRQGTTFALVFIALLVVIGIYFRSIVAPLISLSLIALSVLMGFGVISIVGILKGSVNFEIVEPLISVIMGIGADYSVFLMSRFKEELQNGKSSAEAMSISVSTSGRAILISGTAVTAVFSSFVFVPYLRTWGLVITPTIPLTLLIAVTLLPLIYMKLGKRTFWPSHVKAKSSNKVIEKVSRFSLRHSNGILVGVLIVGIAASLFVLSIPMNFNDTSALPDYPAVQGLNVIDDAFGHSFINPILIVIHSNYNFNTSFLMRISNLENNISHMKGVKQVFGPVPSNFNGTYNQEVRELMKENIGTDNKTALITVIMNYPSDSKQAFSLVSNIEKEVSNIGYIGGTTSTYMDLESYLMPYYEGIVIALPLVLFVVLSLFMRSFRIGLGMILTIILTIVSSLSIVYIAYGINTSTGVIFFIPLIVYVLMMGLGSDYSVFILSRIREEEKKGSESIIRGITLSAGAVTALGVILAASFGVLVTDPISIISELGAAIALAALIDTFIIRLSVYPAILSKIIKSKIKSKE</sequence>
<feature type="transmembrane region" description="Helical" evidence="7">
    <location>
        <begin position="518"/>
        <end position="540"/>
    </location>
</feature>
<evidence type="ECO:0000256" key="4">
    <source>
        <dbReference type="ARBA" id="ARBA00022692"/>
    </source>
</evidence>
<feature type="transmembrane region" description="Helical" evidence="7">
    <location>
        <begin position="816"/>
        <end position="837"/>
    </location>
</feature>
<feature type="transmembrane region" description="Helical" evidence="7">
    <location>
        <begin position="740"/>
        <end position="761"/>
    </location>
</feature>
<reference evidence="10" key="1">
    <citation type="submission" date="2018-09" db="EMBL/GenBank/DDBJ databases">
        <title>Complete Genome Sequencing of Sulfolobus sp. JCM 16834.</title>
        <authorList>
            <person name="Kato S."/>
            <person name="Itoh T."/>
            <person name="Ohkuma M."/>
        </authorList>
    </citation>
    <scope>NUCLEOTIDE SEQUENCE [LARGE SCALE GENOMIC DNA]</scope>
    <source>
        <strain evidence="10">IC-007</strain>
    </source>
</reference>